<dbReference type="STRING" id="153721.MYP_2987"/>
<dbReference type="Proteomes" id="UP000030185">
    <property type="component" value="Unassembled WGS sequence"/>
</dbReference>
<dbReference type="EMBL" id="BBLT01000005">
    <property type="protein sequence ID" value="GAL85758.1"/>
    <property type="molecule type" value="Genomic_DNA"/>
</dbReference>
<evidence type="ECO:0000313" key="1">
    <source>
        <dbReference type="EMBL" id="GAL85758.1"/>
    </source>
</evidence>
<reference evidence="1 2" key="1">
    <citation type="submission" date="2014-09" db="EMBL/GenBank/DDBJ databases">
        <title>Sporocytophaga myxococcoides PG-01 genome sequencing.</title>
        <authorList>
            <person name="Liu L."/>
            <person name="Gao P.J."/>
            <person name="Chen G.J."/>
            <person name="Wang L.S."/>
        </authorList>
    </citation>
    <scope>NUCLEOTIDE SEQUENCE [LARGE SCALE GENOMIC DNA]</scope>
    <source>
        <strain evidence="1 2">PG-01</strain>
    </source>
</reference>
<evidence type="ECO:0000313" key="2">
    <source>
        <dbReference type="Proteomes" id="UP000030185"/>
    </source>
</evidence>
<dbReference type="eggNOG" id="ENOG5033I40">
    <property type="taxonomic scope" value="Bacteria"/>
</dbReference>
<gene>
    <name evidence="1" type="ORF">MYP_2987</name>
</gene>
<dbReference type="RefSeq" id="WP_156140626.1">
    <property type="nucleotide sequence ID" value="NZ_BBLT01000005.1"/>
</dbReference>
<dbReference type="OrthoDB" id="1431329at2"/>
<sequence>MNAGLIPSLIASIKGTNKTLKVSEYIKWIEDKDNGLIDSRDFDDLNYYVQYKPIDYVTLKTLGPNGLNKNIFAETKKEYEGMQYFTLTLSNRLSQGDLLKYDVTGGKEYQHRVNYFAFDGQNDIKLIQGTDTLYCKLYHFERTYNIGPFVNLLIGFDLPSKKNQSSDKILTFHDRAFGNGIIKLKIKSENVEQIPDLIF</sequence>
<accession>A0A098LIB6</accession>
<dbReference type="AlphaFoldDB" id="A0A098LIB6"/>
<comment type="caution">
    <text evidence="1">The sequence shown here is derived from an EMBL/GenBank/DDBJ whole genome shotgun (WGS) entry which is preliminary data.</text>
</comment>
<keyword evidence="2" id="KW-1185">Reference proteome</keyword>
<proteinExistence type="predicted"/>
<protein>
    <submittedName>
        <fullName evidence="1">Uncharacterized protein</fullName>
    </submittedName>
</protein>
<organism evidence="1 2">
    <name type="scientific">Sporocytophaga myxococcoides</name>
    <dbReference type="NCBI Taxonomy" id="153721"/>
    <lineage>
        <taxon>Bacteria</taxon>
        <taxon>Pseudomonadati</taxon>
        <taxon>Bacteroidota</taxon>
        <taxon>Cytophagia</taxon>
        <taxon>Cytophagales</taxon>
        <taxon>Cytophagaceae</taxon>
        <taxon>Sporocytophaga</taxon>
    </lineage>
</organism>
<name>A0A098LIB6_9BACT</name>